<name>A0A254N8N3_9BURK</name>
<evidence type="ECO:0000313" key="3">
    <source>
        <dbReference type="Proteomes" id="UP000197446"/>
    </source>
</evidence>
<organism evidence="2 3">
    <name type="scientific">Roseateles puraquae</name>
    <dbReference type="NCBI Taxonomy" id="431059"/>
    <lineage>
        <taxon>Bacteria</taxon>
        <taxon>Pseudomonadati</taxon>
        <taxon>Pseudomonadota</taxon>
        <taxon>Betaproteobacteria</taxon>
        <taxon>Burkholderiales</taxon>
        <taxon>Sphaerotilaceae</taxon>
        <taxon>Roseateles</taxon>
    </lineage>
</organism>
<reference evidence="2 3" key="1">
    <citation type="journal article" date="2007" name="Int. J. Syst. Evol. Microbiol.">
        <title>Description of Pelomonas aquatica sp. nov. and Pelomonas puraquae sp. nov., isolated from industrial and haemodialysis water.</title>
        <authorList>
            <person name="Gomila M."/>
            <person name="Bowien B."/>
            <person name="Falsen E."/>
            <person name="Moore E.R."/>
            <person name="Lalucat J."/>
        </authorList>
    </citation>
    <scope>NUCLEOTIDE SEQUENCE [LARGE SCALE GENOMIC DNA]</scope>
    <source>
        <strain evidence="2 3">CCUG 52769</strain>
    </source>
</reference>
<keyword evidence="3" id="KW-1185">Reference proteome</keyword>
<accession>A0A254N8N3</accession>
<dbReference type="OrthoDB" id="8912189at2"/>
<dbReference type="Proteomes" id="UP000197446">
    <property type="component" value="Unassembled WGS sequence"/>
</dbReference>
<evidence type="ECO:0000256" key="1">
    <source>
        <dbReference type="SAM" id="MobiDB-lite"/>
    </source>
</evidence>
<sequence>MPQFTSPRPLQLTLRKPRNPLVAPAMKRQAGRHQTPQDARTLRQQARLDLRKLLRERFPDDSP</sequence>
<protein>
    <submittedName>
        <fullName evidence="2">Uncharacterized protein</fullName>
    </submittedName>
</protein>
<feature type="compositionally biased region" description="Polar residues" evidence="1">
    <location>
        <begin position="32"/>
        <end position="41"/>
    </location>
</feature>
<comment type="caution">
    <text evidence="2">The sequence shown here is derived from an EMBL/GenBank/DDBJ whole genome shotgun (WGS) entry which is preliminary data.</text>
</comment>
<dbReference type="RefSeq" id="WP_088485493.1">
    <property type="nucleotide sequence ID" value="NZ_NISI01000012.1"/>
</dbReference>
<evidence type="ECO:0000313" key="2">
    <source>
        <dbReference type="EMBL" id="OWR01798.1"/>
    </source>
</evidence>
<proteinExistence type="predicted"/>
<feature type="region of interest" description="Disordered" evidence="1">
    <location>
        <begin position="1"/>
        <end position="41"/>
    </location>
</feature>
<gene>
    <name evidence="2" type="ORF">CDO81_22490</name>
</gene>
<dbReference type="AlphaFoldDB" id="A0A254N8N3"/>
<dbReference type="EMBL" id="NISI01000012">
    <property type="protein sequence ID" value="OWR01798.1"/>
    <property type="molecule type" value="Genomic_DNA"/>
</dbReference>